<comment type="similarity">
    <text evidence="1">Belongs to the bacterial solute-binding protein 3 family.</text>
</comment>
<name>A0A7Y0LDW5_9GAMM</name>
<dbReference type="Proteomes" id="UP000568664">
    <property type="component" value="Unassembled WGS sequence"/>
</dbReference>
<organism evidence="2 3">
    <name type="scientific">Thalassotalea algicola</name>
    <dbReference type="NCBI Taxonomy" id="2716224"/>
    <lineage>
        <taxon>Bacteria</taxon>
        <taxon>Pseudomonadati</taxon>
        <taxon>Pseudomonadota</taxon>
        <taxon>Gammaproteobacteria</taxon>
        <taxon>Alteromonadales</taxon>
        <taxon>Colwelliaceae</taxon>
        <taxon>Thalassotalea</taxon>
    </lineage>
</organism>
<dbReference type="AlphaFoldDB" id="A0A7Y0LDW5"/>
<evidence type="ECO:0000256" key="1">
    <source>
        <dbReference type="ARBA" id="ARBA00010333"/>
    </source>
</evidence>
<dbReference type="Gene3D" id="3.40.190.10">
    <property type="entry name" value="Periplasmic binding protein-like II"/>
    <property type="match status" value="2"/>
</dbReference>
<dbReference type="EMBL" id="JABBXH010000004">
    <property type="protein sequence ID" value="NMP32399.1"/>
    <property type="molecule type" value="Genomic_DNA"/>
</dbReference>
<gene>
    <name evidence="2" type="ORF">HII17_12580</name>
</gene>
<dbReference type="PANTHER" id="PTHR35936:SF35">
    <property type="entry name" value="L-CYSTINE-BINDING PROTEIN TCYJ"/>
    <property type="match status" value="1"/>
</dbReference>
<comment type="caution">
    <text evidence="2">The sequence shown here is derived from an EMBL/GenBank/DDBJ whole genome shotgun (WGS) entry which is preliminary data.</text>
</comment>
<dbReference type="PANTHER" id="PTHR35936">
    <property type="entry name" value="MEMBRANE-BOUND LYTIC MUREIN TRANSGLYCOSYLASE F"/>
    <property type="match status" value="1"/>
</dbReference>
<accession>A0A7Y0LDW5</accession>
<protein>
    <submittedName>
        <fullName evidence="2">Amino acid ABC transporter substrate-binding protein</fullName>
    </submittedName>
</protein>
<sequence>MKWQLLCLLMFFNFNVSGTEPILKFDLSGSNNWSPYYFDDKDRPGILGELVPEVLALADIKGQHITLPAARLVAAIEKGDIDFDLISPAWFANQEFAPKFVLSEPLVPIKEYVVQLSANNIPITKEQELHNKPIGTVRGYYYHNDDVFIRQDFSSEKELIKALASKRIDYAIIGDLPAKYWSSRLDVKVKLTLLHSDGFLHIRLRNEHALLLNRLNSAIYQLHETGKVRAVINKYLELL</sequence>
<evidence type="ECO:0000313" key="3">
    <source>
        <dbReference type="Proteomes" id="UP000568664"/>
    </source>
</evidence>
<evidence type="ECO:0000313" key="2">
    <source>
        <dbReference type="EMBL" id="NMP32399.1"/>
    </source>
</evidence>
<dbReference type="SUPFAM" id="SSF53850">
    <property type="entry name" value="Periplasmic binding protein-like II"/>
    <property type="match status" value="1"/>
</dbReference>
<proteinExistence type="inferred from homology"/>
<keyword evidence="3" id="KW-1185">Reference proteome</keyword>
<reference evidence="2 3" key="1">
    <citation type="submission" date="2020-04" db="EMBL/GenBank/DDBJ databases">
        <title>Thalassotalea sp. M1531, isolated from the surface of marine red alga.</title>
        <authorList>
            <person name="Pang L."/>
            <person name="Lu D.-C."/>
        </authorList>
    </citation>
    <scope>NUCLEOTIDE SEQUENCE [LARGE SCALE GENOMIC DNA]</scope>
    <source>
        <strain evidence="2 3">M1531</strain>
    </source>
</reference>